<comment type="caution">
    <text evidence="2">The sequence shown here is derived from an EMBL/GenBank/DDBJ whole genome shotgun (WGS) entry which is preliminary data.</text>
</comment>
<name>A0AAP0KME8_9MAGN</name>
<sequence>MEVLNLMPQPIMPPLSLVHEKTPSSSEGLPPVVVKAPRQDNNLPSSTSMKYNYPMDYEVTTPSLIAQNSEKLQAGSDADQVVPEESIRAEKVGGQLQPPPQTASALDEISNVHVNLEIVIVSDIADFPSTTEVLDESGVHMAADEPINAIEQEAPVVHGELIDLQHGMPLVGIHDQEATTSRVQKARKKKGKNTTIRTSSMPYIHSPIASPVARGYYDSELDGSDALNQRNKQENELFKVIRTLPNNLFERLFEFVKVIAPPQQ</sequence>
<evidence type="ECO:0000256" key="1">
    <source>
        <dbReference type="SAM" id="MobiDB-lite"/>
    </source>
</evidence>
<keyword evidence="3" id="KW-1185">Reference proteome</keyword>
<gene>
    <name evidence="2" type="ORF">Sjap_002742</name>
</gene>
<feature type="compositionally biased region" description="Polar residues" evidence="1">
    <location>
        <begin position="39"/>
        <end position="49"/>
    </location>
</feature>
<organism evidence="2 3">
    <name type="scientific">Stephania japonica</name>
    <dbReference type="NCBI Taxonomy" id="461633"/>
    <lineage>
        <taxon>Eukaryota</taxon>
        <taxon>Viridiplantae</taxon>
        <taxon>Streptophyta</taxon>
        <taxon>Embryophyta</taxon>
        <taxon>Tracheophyta</taxon>
        <taxon>Spermatophyta</taxon>
        <taxon>Magnoliopsida</taxon>
        <taxon>Ranunculales</taxon>
        <taxon>Menispermaceae</taxon>
        <taxon>Menispermoideae</taxon>
        <taxon>Cissampelideae</taxon>
        <taxon>Stephania</taxon>
    </lineage>
</organism>
<feature type="region of interest" description="Disordered" evidence="1">
    <location>
        <begin position="19"/>
        <end position="49"/>
    </location>
</feature>
<dbReference type="AlphaFoldDB" id="A0AAP0KME8"/>
<accession>A0AAP0KME8</accession>
<dbReference type="EMBL" id="JBBNAE010000001">
    <property type="protein sequence ID" value="KAK9155262.1"/>
    <property type="molecule type" value="Genomic_DNA"/>
</dbReference>
<dbReference type="Proteomes" id="UP001417504">
    <property type="component" value="Unassembled WGS sequence"/>
</dbReference>
<proteinExistence type="predicted"/>
<evidence type="ECO:0000313" key="3">
    <source>
        <dbReference type="Proteomes" id="UP001417504"/>
    </source>
</evidence>
<protein>
    <submittedName>
        <fullName evidence="2">Uncharacterized protein</fullName>
    </submittedName>
</protein>
<reference evidence="2 3" key="1">
    <citation type="submission" date="2024-01" db="EMBL/GenBank/DDBJ databases">
        <title>Genome assemblies of Stephania.</title>
        <authorList>
            <person name="Yang L."/>
        </authorList>
    </citation>
    <scope>NUCLEOTIDE SEQUENCE [LARGE SCALE GENOMIC DNA]</scope>
    <source>
        <strain evidence="2">QJT</strain>
        <tissue evidence="2">Leaf</tissue>
    </source>
</reference>
<evidence type="ECO:0000313" key="2">
    <source>
        <dbReference type="EMBL" id="KAK9155262.1"/>
    </source>
</evidence>